<evidence type="ECO:0000313" key="3">
    <source>
        <dbReference type="EMBL" id="KUJ06457.1"/>
    </source>
</evidence>
<dbReference type="Pfam" id="PF01593">
    <property type="entry name" value="Amino_oxidase"/>
    <property type="match status" value="1"/>
</dbReference>
<dbReference type="GO" id="GO:0009063">
    <property type="term" value="P:amino acid catabolic process"/>
    <property type="evidence" value="ECO:0007669"/>
    <property type="project" value="TreeGrafter"/>
</dbReference>
<evidence type="ECO:0000256" key="1">
    <source>
        <dbReference type="SAM" id="SignalP"/>
    </source>
</evidence>
<dbReference type="InterPro" id="IPR036188">
    <property type="entry name" value="FAD/NAD-bd_sf"/>
</dbReference>
<gene>
    <name evidence="3" type="ORF">LY89DRAFT_790482</name>
</gene>
<proteinExistence type="predicted"/>
<evidence type="ECO:0000313" key="4">
    <source>
        <dbReference type="Proteomes" id="UP000070700"/>
    </source>
</evidence>
<dbReference type="PANTHER" id="PTHR10742:SF382">
    <property type="entry name" value="AMINE OXIDASE DOMAIN-CONTAINING PROTEIN"/>
    <property type="match status" value="1"/>
</dbReference>
<dbReference type="AlphaFoldDB" id="A0A132B462"/>
<feature type="signal peptide" evidence="1">
    <location>
        <begin position="1"/>
        <end position="24"/>
    </location>
</feature>
<dbReference type="STRING" id="149040.A0A132B462"/>
<dbReference type="Gene3D" id="3.50.50.60">
    <property type="entry name" value="FAD/NAD(P)-binding domain"/>
    <property type="match status" value="1"/>
</dbReference>
<protein>
    <recommendedName>
        <fullName evidence="2">Amine oxidase domain-containing protein</fullName>
    </recommendedName>
</protein>
<evidence type="ECO:0000259" key="2">
    <source>
        <dbReference type="Pfam" id="PF01593"/>
    </source>
</evidence>
<dbReference type="OrthoDB" id="7777654at2759"/>
<dbReference type="PANTHER" id="PTHR10742">
    <property type="entry name" value="FLAVIN MONOAMINE OXIDASE"/>
    <property type="match status" value="1"/>
</dbReference>
<dbReference type="SUPFAM" id="SSF51905">
    <property type="entry name" value="FAD/NAD(P)-binding domain"/>
    <property type="match status" value="1"/>
</dbReference>
<dbReference type="Gene3D" id="1.20.1440.240">
    <property type="match status" value="1"/>
</dbReference>
<name>A0A132B462_MOLSC</name>
<feature type="domain" description="Amine oxidase" evidence="2">
    <location>
        <begin position="192"/>
        <end position="643"/>
    </location>
</feature>
<dbReference type="InParanoid" id="A0A132B462"/>
<keyword evidence="1" id="KW-0732">Signal</keyword>
<dbReference type="GeneID" id="28833099"/>
<dbReference type="EMBL" id="KQ947446">
    <property type="protein sequence ID" value="KUJ06457.1"/>
    <property type="molecule type" value="Genomic_DNA"/>
</dbReference>
<organism evidence="3 4">
    <name type="scientific">Mollisia scopiformis</name>
    <name type="common">Conifer needle endophyte fungus</name>
    <name type="synonym">Phialocephala scopiformis</name>
    <dbReference type="NCBI Taxonomy" id="149040"/>
    <lineage>
        <taxon>Eukaryota</taxon>
        <taxon>Fungi</taxon>
        <taxon>Dikarya</taxon>
        <taxon>Ascomycota</taxon>
        <taxon>Pezizomycotina</taxon>
        <taxon>Leotiomycetes</taxon>
        <taxon>Helotiales</taxon>
        <taxon>Mollisiaceae</taxon>
        <taxon>Mollisia</taxon>
    </lineage>
</organism>
<dbReference type="Proteomes" id="UP000070700">
    <property type="component" value="Unassembled WGS sequence"/>
</dbReference>
<dbReference type="SUPFAM" id="SSF54373">
    <property type="entry name" value="FAD-linked reductases, C-terminal domain"/>
    <property type="match status" value="1"/>
</dbReference>
<feature type="chain" id="PRO_5007287827" description="Amine oxidase domain-containing protein" evidence="1">
    <location>
        <begin position="25"/>
        <end position="671"/>
    </location>
</feature>
<dbReference type="KEGG" id="psco:LY89DRAFT_790482"/>
<dbReference type="Gene3D" id="3.90.660.10">
    <property type="match status" value="1"/>
</dbReference>
<dbReference type="InterPro" id="IPR050281">
    <property type="entry name" value="Flavin_monoamine_oxidase"/>
</dbReference>
<keyword evidence="4" id="KW-1185">Reference proteome</keyword>
<reference evidence="3 4" key="1">
    <citation type="submission" date="2015-10" db="EMBL/GenBank/DDBJ databases">
        <title>Full genome of DAOMC 229536 Phialocephala scopiformis, a fungal endophyte of spruce producing the potent anti-insectan compound rugulosin.</title>
        <authorList>
            <consortium name="DOE Joint Genome Institute"/>
            <person name="Walker A.K."/>
            <person name="Frasz S.L."/>
            <person name="Seifert K.A."/>
            <person name="Miller J.D."/>
            <person name="Mondo S.J."/>
            <person name="Labutti K."/>
            <person name="Lipzen A."/>
            <person name="Dockter R."/>
            <person name="Kennedy M."/>
            <person name="Grigoriev I.V."/>
            <person name="Spatafora J.W."/>
        </authorList>
    </citation>
    <scope>NUCLEOTIDE SEQUENCE [LARGE SCALE GENOMIC DNA]</scope>
    <source>
        <strain evidence="3 4">CBS 120377</strain>
    </source>
</reference>
<dbReference type="RefSeq" id="XP_018060812.1">
    <property type="nucleotide sequence ID" value="XM_018223373.1"/>
</dbReference>
<dbReference type="InterPro" id="IPR002937">
    <property type="entry name" value="Amino_oxidase"/>
</dbReference>
<dbReference type="GO" id="GO:0001716">
    <property type="term" value="F:L-amino-acid oxidase activity"/>
    <property type="evidence" value="ECO:0007669"/>
    <property type="project" value="TreeGrafter"/>
</dbReference>
<accession>A0A132B462</accession>
<sequence length="671" mass="74283">MGFARASVSGLLSCASLLLPCTSTSIIPRHDSLYFRGPLTVESNGIANIHISYNLPLKGELSIHYGACDVSLSHPKESHHHQIGATVVGDHPFAKRHIDWEDNRPERFVWRVPEDARDGGCLFAYSGADLVGRSEALTVARKPSRRGIVLGDIGDAKGPWFDGVEYLSAKEPNETFVAQSKTKSIGILGAGMSGLMSSLLLESVGLNDWKIIEANNRLGGRVHTAYLDNTTGADYQYQEMGPMRFPVSLTLDNATVEINDHKMVFQLADVLNNLNGNSSEYLVNFIQWIQSNSNAPKDKTNATATYSNVTADLAAEDAYEDWLNLTDDKLAAAAKNVFTAHRQAVDSGYLDFSESGYIKYVLGASNNITDEIDTLSDNYDSWYYDSVYFDASSWKTIDQGLNRLPLAFTPLVQNRTMFGTAIQEISYTATTDKVSVGYRADPFQIAPETMDFDYVITAVPFTKVRLWRLPEYSSLLQRAINTLQYETACKVALKYETRFWEHLDKPIFGGCGSTDIPSIGSICYPSYNINGSGPGVLLASYSSGTMCQSTGALTDAEHVGLVQRAMVEIHGSIAEEQFTGSYNRKCWQNDQFQAGDWAAPAAGQQELYLPAYFKTEFKTIFVGEHTTYTHAWIWSALESAVRGTTQLLLDMGLVDEAKEIVDTWMARWIEV</sequence>